<evidence type="ECO:0000256" key="7">
    <source>
        <dbReference type="SAM" id="MobiDB-lite"/>
    </source>
</evidence>
<dbReference type="InterPro" id="IPR020846">
    <property type="entry name" value="MFS_dom"/>
</dbReference>
<feature type="transmembrane region" description="Helical" evidence="8">
    <location>
        <begin position="179"/>
        <end position="198"/>
    </location>
</feature>
<dbReference type="PANTHER" id="PTHR23501:SF1">
    <property type="entry name" value="TRANSPORT PROTEIN HSRA-RELATED"/>
    <property type="match status" value="1"/>
</dbReference>
<keyword evidence="6 8" id="KW-0472">Membrane</keyword>
<keyword evidence="5 8" id="KW-1133">Transmembrane helix</keyword>
<dbReference type="RefSeq" id="WP_189046269.1">
    <property type="nucleotide sequence ID" value="NZ_BMJQ01000006.1"/>
</dbReference>
<protein>
    <submittedName>
        <fullName evidence="10">MFS transporter</fullName>
    </submittedName>
</protein>
<dbReference type="GO" id="GO:0022857">
    <property type="term" value="F:transmembrane transporter activity"/>
    <property type="evidence" value="ECO:0007669"/>
    <property type="project" value="InterPro"/>
</dbReference>
<name>A0A8J2YTF1_9PROT</name>
<keyword evidence="11" id="KW-1185">Reference proteome</keyword>
<dbReference type="PROSITE" id="PS51257">
    <property type="entry name" value="PROKAR_LIPOPROTEIN"/>
    <property type="match status" value="1"/>
</dbReference>
<comment type="subcellular location">
    <subcellularLocation>
        <location evidence="1">Cell membrane</location>
        <topology evidence="1">Multi-pass membrane protein</topology>
    </subcellularLocation>
</comment>
<sequence>MVDLPRNPAPPVYRTATEPKLGLLIPLVVACALFMENLDSTIIATSIPQIARSLNEPPLHLNLAVTSYLLSLAVFIPVSGWIADRFGARNVFCGAIVLFTVGSALCGLSTSLAMMVATRILQGFGGAMMTPVGRLILLRSFPKEGLVRAMSYVTIPALIGPTMGPIVGGFLTTYASWRWIFYINIPIGLFGIFLALRYCENYRMPAPPRFDFTGFVICGAALASTELVLESAGRHMVPAWGEATLAAVAVAGMALYGRHARRTPSPAVDLKVFRLRTFRLSVLAGGVCRMGLGAVPFLLPLQLQLGFGLTAMQSGAITFVSSLGAILMKSASQRILRRFGFRNLLIGNGLLVGFVITGLAAFTAATPHVLLYAYLLLFGFMRSVQFTCFNTLGYADVPTDMMSRATSVSSVGQQLSMSFGVALGATLLGLLVGPEGTVTAAEFHIVYPLVAVLPFIGSLFFFQLRPSDGTQVSGYRPRDAALPPIAQPQVASAKPAASSNAPAP</sequence>
<feature type="transmembrane region" description="Helical" evidence="8">
    <location>
        <begin position="210"/>
        <end position="229"/>
    </location>
</feature>
<evidence type="ECO:0000313" key="11">
    <source>
        <dbReference type="Proteomes" id="UP000646365"/>
    </source>
</evidence>
<comment type="caution">
    <text evidence="10">The sequence shown here is derived from an EMBL/GenBank/DDBJ whole genome shotgun (WGS) entry which is preliminary data.</text>
</comment>
<accession>A0A8J2YTF1</accession>
<dbReference type="SUPFAM" id="SSF103473">
    <property type="entry name" value="MFS general substrate transporter"/>
    <property type="match status" value="1"/>
</dbReference>
<dbReference type="Pfam" id="PF07690">
    <property type="entry name" value="MFS_1"/>
    <property type="match status" value="1"/>
</dbReference>
<feature type="transmembrane region" description="Helical" evidence="8">
    <location>
        <begin position="91"/>
        <end position="114"/>
    </location>
</feature>
<feature type="region of interest" description="Disordered" evidence="7">
    <location>
        <begin position="485"/>
        <end position="504"/>
    </location>
</feature>
<feature type="transmembrane region" description="Helical" evidence="8">
    <location>
        <begin position="149"/>
        <end position="173"/>
    </location>
</feature>
<evidence type="ECO:0000256" key="3">
    <source>
        <dbReference type="ARBA" id="ARBA00022475"/>
    </source>
</evidence>
<reference evidence="10" key="2">
    <citation type="submission" date="2020-09" db="EMBL/GenBank/DDBJ databases">
        <authorList>
            <person name="Sun Q."/>
            <person name="Zhou Y."/>
        </authorList>
    </citation>
    <scope>NUCLEOTIDE SEQUENCE</scope>
    <source>
        <strain evidence="10">CGMCC 1.15725</strain>
    </source>
</reference>
<dbReference type="PROSITE" id="PS50850">
    <property type="entry name" value="MFS"/>
    <property type="match status" value="1"/>
</dbReference>
<dbReference type="InterPro" id="IPR036259">
    <property type="entry name" value="MFS_trans_sf"/>
</dbReference>
<dbReference type="NCBIfam" id="TIGR00711">
    <property type="entry name" value="efflux_EmrB"/>
    <property type="match status" value="1"/>
</dbReference>
<evidence type="ECO:0000313" key="10">
    <source>
        <dbReference type="EMBL" id="GGF18664.1"/>
    </source>
</evidence>
<feature type="domain" description="Major facilitator superfamily (MFS) profile" evidence="9">
    <location>
        <begin position="25"/>
        <end position="469"/>
    </location>
</feature>
<evidence type="ECO:0000256" key="1">
    <source>
        <dbReference type="ARBA" id="ARBA00004651"/>
    </source>
</evidence>
<keyword evidence="2" id="KW-0813">Transport</keyword>
<feature type="transmembrane region" description="Helical" evidence="8">
    <location>
        <begin position="305"/>
        <end position="328"/>
    </location>
</feature>
<feature type="transmembrane region" description="Helical" evidence="8">
    <location>
        <begin position="59"/>
        <end position="79"/>
    </location>
</feature>
<evidence type="ECO:0000256" key="8">
    <source>
        <dbReference type="SAM" id="Phobius"/>
    </source>
</evidence>
<reference evidence="10" key="1">
    <citation type="journal article" date="2014" name="Int. J. Syst. Evol. Microbiol.">
        <title>Complete genome sequence of Corynebacterium casei LMG S-19264T (=DSM 44701T), isolated from a smear-ripened cheese.</title>
        <authorList>
            <consortium name="US DOE Joint Genome Institute (JGI-PGF)"/>
            <person name="Walter F."/>
            <person name="Albersmeier A."/>
            <person name="Kalinowski J."/>
            <person name="Ruckert C."/>
        </authorList>
    </citation>
    <scope>NUCLEOTIDE SEQUENCE</scope>
    <source>
        <strain evidence="10">CGMCC 1.15725</strain>
    </source>
</reference>
<gene>
    <name evidence="10" type="ORF">GCM10011611_25680</name>
</gene>
<evidence type="ECO:0000256" key="4">
    <source>
        <dbReference type="ARBA" id="ARBA00022692"/>
    </source>
</evidence>
<feature type="compositionally biased region" description="Low complexity" evidence="7">
    <location>
        <begin position="491"/>
        <end position="504"/>
    </location>
</feature>
<keyword evidence="3" id="KW-1003">Cell membrane</keyword>
<feature type="transmembrane region" description="Helical" evidence="8">
    <location>
        <begin position="445"/>
        <end position="462"/>
    </location>
</feature>
<dbReference type="CDD" id="cd17503">
    <property type="entry name" value="MFS_LmrB_MDR_like"/>
    <property type="match status" value="1"/>
</dbReference>
<proteinExistence type="predicted"/>
<feature type="transmembrane region" description="Helical" evidence="8">
    <location>
        <begin position="235"/>
        <end position="256"/>
    </location>
</feature>
<feature type="transmembrane region" description="Helical" evidence="8">
    <location>
        <begin position="371"/>
        <end position="394"/>
    </location>
</feature>
<evidence type="ECO:0000259" key="9">
    <source>
        <dbReference type="PROSITE" id="PS50850"/>
    </source>
</evidence>
<feature type="transmembrane region" description="Helical" evidence="8">
    <location>
        <begin position="277"/>
        <end position="299"/>
    </location>
</feature>
<evidence type="ECO:0000256" key="2">
    <source>
        <dbReference type="ARBA" id="ARBA00022448"/>
    </source>
</evidence>
<dbReference type="EMBL" id="BMJQ01000006">
    <property type="protein sequence ID" value="GGF18664.1"/>
    <property type="molecule type" value="Genomic_DNA"/>
</dbReference>
<feature type="transmembrane region" description="Helical" evidence="8">
    <location>
        <begin position="340"/>
        <end position="365"/>
    </location>
</feature>
<feature type="transmembrane region" description="Helical" evidence="8">
    <location>
        <begin position="21"/>
        <end position="47"/>
    </location>
</feature>
<evidence type="ECO:0000256" key="5">
    <source>
        <dbReference type="ARBA" id="ARBA00022989"/>
    </source>
</evidence>
<keyword evidence="4 8" id="KW-0812">Transmembrane</keyword>
<organism evidence="10 11">
    <name type="scientific">Aliidongia dinghuensis</name>
    <dbReference type="NCBI Taxonomy" id="1867774"/>
    <lineage>
        <taxon>Bacteria</taxon>
        <taxon>Pseudomonadati</taxon>
        <taxon>Pseudomonadota</taxon>
        <taxon>Alphaproteobacteria</taxon>
        <taxon>Rhodospirillales</taxon>
        <taxon>Dongiaceae</taxon>
        <taxon>Aliidongia</taxon>
    </lineage>
</organism>
<dbReference type="GO" id="GO:0005886">
    <property type="term" value="C:plasma membrane"/>
    <property type="evidence" value="ECO:0007669"/>
    <property type="project" value="UniProtKB-SubCell"/>
</dbReference>
<dbReference type="PANTHER" id="PTHR23501">
    <property type="entry name" value="MAJOR FACILITATOR SUPERFAMILY"/>
    <property type="match status" value="1"/>
</dbReference>
<evidence type="ECO:0000256" key="6">
    <source>
        <dbReference type="ARBA" id="ARBA00023136"/>
    </source>
</evidence>
<feature type="transmembrane region" description="Helical" evidence="8">
    <location>
        <begin position="120"/>
        <end position="137"/>
    </location>
</feature>
<dbReference type="Gene3D" id="1.20.1720.10">
    <property type="entry name" value="Multidrug resistance protein D"/>
    <property type="match status" value="1"/>
</dbReference>
<dbReference type="InterPro" id="IPR011701">
    <property type="entry name" value="MFS"/>
</dbReference>
<dbReference type="InterPro" id="IPR004638">
    <property type="entry name" value="EmrB-like"/>
</dbReference>
<dbReference type="AlphaFoldDB" id="A0A8J2YTF1"/>
<feature type="transmembrane region" description="Helical" evidence="8">
    <location>
        <begin position="415"/>
        <end position="433"/>
    </location>
</feature>
<dbReference type="Proteomes" id="UP000646365">
    <property type="component" value="Unassembled WGS sequence"/>
</dbReference>
<dbReference type="PRINTS" id="PR01036">
    <property type="entry name" value="TCRTETB"/>
</dbReference>
<dbReference type="Gene3D" id="1.20.1250.20">
    <property type="entry name" value="MFS general substrate transporter like domains"/>
    <property type="match status" value="1"/>
</dbReference>